<dbReference type="AlphaFoldDB" id="A0AAD0W5U5"/>
<keyword evidence="1" id="KW-1133">Transmembrane helix</keyword>
<accession>A0AAD0W5U5</accession>
<dbReference type="KEGG" id="ppis:B1L02_23435"/>
<dbReference type="RefSeq" id="WP_088533098.1">
    <property type="nucleotide sequence ID" value="NZ_CP021647.1"/>
</dbReference>
<evidence type="ECO:0000256" key="1">
    <source>
        <dbReference type="SAM" id="Phobius"/>
    </source>
</evidence>
<keyword evidence="1" id="KW-0812">Transmembrane</keyword>
<name>A0AAD0W5U5_PSEO7</name>
<protein>
    <submittedName>
        <fullName evidence="2">Uncharacterized protein</fullName>
    </submittedName>
</protein>
<dbReference type="EMBL" id="CP031762">
    <property type="protein sequence ID" value="AXR04714.1"/>
    <property type="molecule type" value="Genomic_DNA"/>
</dbReference>
<sequence>MKMLFKCDCYDYILENYWFGSTSFVLFCNGDEIYRVRNEQDALGESNEFNITTPSGRLKILFYPNVFSVDIKVIDENDNFIPLKRVKTPIKEIFSRLDFSFDLPSKSWWSRSLFLIEVMTLLLAVWLILEEDYIEGMVILTLTIFGLFKINVK</sequence>
<organism evidence="2 3">
    <name type="scientific">Pseudoalteromonas piscicida</name>
    <dbReference type="NCBI Taxonomy" id="43662"/>
    <lineage>
        <taxon>Bacteria</taxon>
        <taxon>Pseudomonadati</taxon>
        <taxon>Pseudomonadota</taxon>
        <taxon>Gammaproteobacteria</taxon>
        <taxon>Alteromonadales</taxon>
        <taxon>Pseudoalteromonadaceae</taxon>
        <taxon>Pseudoalteromonas</taxon>
    </lineage>
</organism>
<feature type="transmembrane region" description="Helical" evidence="1">
    <location>
        <begin position="134"/>
        <end position="152"/>
    </location>
</feature>
<gene>
    <name evidence="2" type="ORF">D0511_22885</name>
</gene>
<evidence type="ECO:0000313" key="3">
    <source>
        <dbReference type="Proteomes" id="UP000258102"/>
    </source>
</evidence>
<evidence type="ECO:0000313" key="2">
    <source>
        <dbReference type="EMBL" id="AXR04714.1"/>
    </source>
</evidence>
<dbReference type="Proteomes" id="UP000258102">
    <property type="component" value="Chromosome 2"/>
</dbReference>
<feature type="transmembrane region" description="Helical" evidence="1">
    <location>
        <begin position="108"/>
        <end position="128"/>
    </location>
</feature>
<reference evidence="2 3" key="1">
    <citation type="submission" date="2018-08" db="EMBL/GenBank/DDBJ databases">
        <title>Whole Genome Sequences of Two Pseudoalteromonas piscicida Strains, DE1-A and DE2-A, which Exhibit Strong Antibacterial Activity against Vibrio vulnificus.</title>
        <authorList>
            <person name="Richards G.P."/>
            <person name="Needleman D.S."/>
            <person name="Watson M.A."/>
            <person name="Polson S.W."/>
        </authorList>
    </citation>
    <scope>NUCLEOTIDE SEQUENCE [LARGE SCALE GENOMIC DNA]</scope>
    <source>
        <strain evidence="2 3">DE2-A</strain>
    </source>
</reference>
<keyword evidence="1" id="KW-0472">Membrane</keyword>
<proteinExistence type="predicted"/>